<dbReference type="GO" id="GO:0030288">
    <property type="term" value="C:outer membrane-bounded periplasmic space"/>
    <property type="evidence" value="ECO:0007669"/>
    <property type="project" value="TreeGrafter"/>
</dbReference>
<evidence type="ECO:0000256" key="1">
    <source>
        <dbReference type="ARBA" id="ARBA00022801"/>
    </source>
</evidence>
<organism evidence="3">
    <name type="scientific">marine sediment metagenome</name>
    <dbReference type="NCBI Taxonomy" id="412755"/>
    <lineage>
        <taxon>unclassified sequences</taxon>
        <taxon>metagenomes</taxon>
        <taxon>ecological metagenomes</taxon>
    </lineage>
</organism>
<dbReference type="SUPFAM" id="SSF53187">
    <property type="entry name" value="Zn-dependent exopeptidases"/>
    <property type="match status" value="1"/>
</dbReference>
<dbReference type="Gene3D" id="3.40.630.40">
    <property type="entry name" value="Zn-dependent exopeptidases"/>
    <property type="match status" value="1"/>
</dbReference>
<protein>
    <recommendedName>
        <fullName evidence="2">MurNAc-LAA domain-containing protein</fullName>
    </recommendedName>
</protein>
<dbReference type="Pfam" id="PF01520">
    <property type="entry name" value="Amidase_3"/>
    <property type="match status" value="1"/>
</dbReference>
<reference evidence="3" key="1">
    <citation type="journal article" date="2015" name="Nature">
        <title>Complex archaea that bridge the gap between prokaryotes and eukaryotes.</title>
        <authorList>
            <person name="Spang A."/>
            <person name="Saw J.H."/>
            <person name="Jorgensen S.L."/>
            <person name="Zaremba-Niedzwiedzka K."/>
            <person name="Martijn J."/>
            <person name="Lind A.E."/>
            <person name="van Eijk R."/>
            <person name="Schleper C."/>
            <person name="Guy L."/>
            <person name="Ettema T.J."/>
        </authorList>
    </citation>
    <scope>NUCLEOTIDE SEQUENCE</scope>
</reference>
<dbReference type="InterPro" id="IPR002508">
    <property type="entry name" value="MurNAc-LAA_cat"/>
</dbReference>
<sequence>MSKHKGCWLRIILFFSLIFLPFPSHPDSRMEIHNLRYHTHPSYTRIVVDIGKLREYVFSELLSPDRIYVDIYQAKLNPILHSKIFLVENDYLKQIRIAQKTSSTVRVVADLDFKKAYYRVWHLPDPFRIIIDIFPSKRPRLPQPAKPAKSGSSIIRQLGLGIQRVVIDPGHGGKDPGCIGKSGLQEKKIVLDVATRLKKILESKENLEVIMTRESDIFLDPESRTVIANQKQADLFISIHANANRSRKLSGIETFYLNFSQDPSIIETAARENATSTKNISAMKEIIEKIVQNSKIVESKELAECIQNSLVKNISQKYSKVRSLGVKGGPFWVLIGGEMPSVLVEISHLSNPTEEKRLKSPQYRQRVAQGIYEGIKEYVNSLGKGK</sequence>
<name>A0A0F9PVH4_9ZZZZ</name>
<feature type="domain" description="MurNAc-LAA" evidence="2">
    <location>
        <begin position="225"/>
        <end position="376"/>
    </location>
</feature>
<dbReference type="PANTHER" id="PTHR30404:SF0">
    <property type="entry name" value="N-ACETYLMURAMOYL-L-ALANINE AMIDASE AMIC"/>
    <property type="match status" value="1"/>
</dbReference>
<accession>A0A0F9PVH4</accession>
<dbReference type="GO" id="GO:0009253">
    <property type="term" value="P:peptidoglycan catabolic process"/>
    <property type="evidence" value="ECO:0007669"/>
    <property type="project" value="InterPro"/>
</dbReference>
<dbReference type="GO" id="GO:0008745">
    <property type="term" value="F:N-acetylmuramoyl-L-alanine amidase activity"/>
    <property type="evidence" value="ECO:0007669"/>
    <property type="project" value="InterPro"/>
</dbReference>
<dbReference type="Pfam" id="PF11741">
    <property type="entry name" value="AMIN"/>
    <property type="match status" value="1"/>
</dbReference>
<comment type="caution">
    <text evidence="3">The sequence shown here is derived from an EMBL/GenBank/DDBJ whole genome shotgun (WGS) entry which is preliminary data.</text>
</comment>
<evidence type="ECO:0000313" key="3">
    <source>
        <dbReference type="EMBL" id="KKM97187.1"/>
    </source>
</evidence>
<dbReference type="Gene3D" id="2.60.40.3500">
    <property type="match status" value="1"/>
</dbReference>
<dbReference type="InterPro" id="IPR021731">
    <property type="entry name" value="AMIN_dom"/>
</dbReference>
<evidence type="ECO:0000259" key="2">
    <source>
        <dbReference type="SMART" id="SM00646"/>
    </source>
</evidence>
<dbReference type="CDD" id="cd02696">
    <property type="entry name" value="MurNAc-LAA"/>
    <property type="match status" value="1"/>
</dbReference>
<gene>
    <name evidence="3" type="ORF">LCGC14_1170630</name>
</gene>
<dbReference type="InterPro" id="IPR050695">
    <property type="entry name" value="N-acetylmuramoyl_amidase_3"/>
</dbReference>
<keyword evidence="1" id="KW-0378">Hydrolase</keyword>
<dbReference type="SMART" id="SM00646">
    <property type="entry name" value="Ami_3"/>
    <property type="match status" value="1"/>
</dbReference>
<proteinExistence type="predicted"/>
<dbReference type="FunFam" id="3.40.630.40:FF:000005">
    <property type="entry name" value="N-acetylmuramoyl-L-alanine amidase (AmiA)"/>
    <property type="match status" value="1"/>
</dbReference>
<dbReference type="EMBL" id="LAZR01005780">
    <property type="protein sequence ID" value="KKM97187.1"/>
    <property type="molecule type" value="Genomic_DNA"/>
</dbReference>
<dbReference type="AlphaFoldDB" id="A0A0F9PVH4"/>
<dbReference type="PANTHER" id="PTHR30404">
    <property type="entry name" value="N-ACETYLMURAMOYL-L-ALANINE AMIDASE"/>
    <property type="match status" value="1"/>
</dbReference>